<evidence type="ECO:0000256" key="1">
    <source>
        <dbReference type="SAM" id="MobiDB-lite"/>
    </source>
</evidence>
<name>A0A1L9PPC7_ASPVE</name>
<dbReference type="EMBL" id="KV878130">
    <property type="protein sequence ID" value="OJJ03389.1"/>
    <property type="molecule type" value="Genomic_DNA"/>
</dbReference>
<dbReference type="VEuPathDB" id="FungiDB:ASPVEDRAFT_732589"/>
<accession>A0A1L9PPC7</accession>
<feature type="region of interest" description="Disordered" evidence="1">
    <location>
        <begin position="28"/>
        <end position="49"/>
    </location>
</feature>
<dbReference type="AlphaFoldDB" id="A0A1L9PPC7"/>
<reference evidence="3" key="1">
    <citation type="journal article" date="2017" name="Genome Biol.">
        <title>Comparative genomics reveals high biological diversity and specific adaptations in the industrially and medically important fungal genus Aspergillus.</title>
        <authorList>
            <person name="de Vries R.P."/>
            <person name="Riley R."/>
            <person name="Wiebenga A."/>
            <person name="Aguilar-Osorio G."/>
            <person name="Amillis S."/>
            <person name="Uchima C.A."/>
            <person name="Anderluh G."/>
            <person name="Asadollahi M."/>
            <person name="Askin M."/>
            <person name="Barry K."/>
            <person name="Battaglia E."/>
            <person name="Bayram O."/>
            <person name="Benocci T."/>
            <person name="Braus-Stromeyer S.A."/>
            <person name="Caldana C."/>
            <person name="Canovas D."/>
            <person name="Cerqueira G.C."/>
            <person name="Chen F."/>
            <person name="Chen W."/>
            <person name="Choi C."/>
            <person name="Clum A."/>
            <person name="Dos Santos R.A."/>
            <person name="Damasio A.R."/>
            <person name="Diallinas G."/>
            <person name="Emri T."/>
            <person name="Fekete E."/>
            <person name="Flipphi M."/>
            <person name="Freyberg S."/>
            <person name="Gallo A."/>
            <person name="Gournas C."/>
            <person name="Habgood R."/>
            <person name="Hainaut M."/>
            <person name="Harispe M.L."/>
            <person name="Henrissat B."/>
            <person name="Hilden K.S."/>
            <person name="Hope R."/>
            <person name="Hossain A."/>
            <person name="Karabika E."/>
            <person name="Karaffa L."/>
            <person name="Karanyi Z."/>
            <person name="Krasevec N."/>
            <person name="Kuo A."/>
            <person name="Kusch H."/>
            <person name="LaButti K."/>
            <person name="Lagendijk E.L."/>
            <person name="Lapidus A."/>
            <person name="Levasseur A."/>
            <person name="Lindquist E."/>
            <person name="Lipzen A."/>
            <person name="Logrieco A.F."/>
            <person name="MacCabe A."/>
            <person name="Maekelae M.R."/>
            <person name="Malavazi I."/>
            <person name="Melin P."/>
            <person name="Meyer V."/>
            <person name="Mielnichuk N."/>
            <person name="Miskei M."/>
            <person name="Molnar A.P."/>
            <person name="Mule G."/>
            <person name="Ngan C.Y."/>
            <person name="Orejas M."/>
            <person name="Orosz E."/>
            <person name="Ouedraogo J.P."/>
            <person name="Overkamp K.M."/>
            <person name="Park H.-S."/>
            <person name="Perrone G."/>
            <person name="Piumi F."/>
            <person name="Punt P.J."/>
            <person name="Ram A.F."/>
            <person name="Ramon A."/>
            <person name="Rauscher S."/>
            <person name="Record E."/>
            <person name="Riano-Pachon D.M."/>
            <person name="Robert V."/>
            <person name="Roehrig J."/>
            <person name="Ruller R."/>
            <person name="Salamov A."/>
            <person name="Salih N.S."/>
            <person name="Samson R.A."/>
            <person name="Sandor E."/>
            <person name="Sanguinetti M."/>
            <person name="Schuetze T."/>
            <person name="Sepcic K."/>
            <person name="Shelest E."/>
            <person name="Sherlock G."/>
            <person name="Sophianopoulou V."/>
            <person name="Squina F.M."/>
            <person name="Sun H."/>
            <person name="Susca A."/>
            <person name="Todd R.B."/>
            <person name="Tsang A."/>
            <person name="Unkles S.E."/>
            <person name="van de Wiele N."/>
            <person name="van Rossen-Uffink D."/>
            <person name="Oliveira J.V."/>
            <person name="Vesth T.C."/>
            <person name="Visser J."/>
            <person name="Yu J.-H."/>
            <person name="Zhou M."/>
            <person name="Andersen M.R."/>
            <person name="Archer D.B."/>
            <person name="Baker S.E."/>
            <person name="Benoit I."/>
            <person name="Brakhage A.A."/>
            <person name="Braus G.H."/>
            <person name="Fischer R."/>
            <person name="Frisvad J.C."/>
            <person name="Goldman G.H."/>
            <person name="Houbraken J."/>
            <person name="Oakley B."/>
            <person name="Pocsi I."/>
            <person name="Scazzocchio C."/>
            <person name="Seiboth B."/>
            <person name="vanKuyk P.A."/>
            <person name="Wortman J."/>
            <person name="Dyer P.S."/>
            <person name="Grigoriev I.V."/>
        </authorList>
    </citation>
    <scope>NUCLEOTIDE SEQUENCE [LARGE SCALE GENOMIC DNA]</scope>
    <source>
        <strain evidence="3">CBS 583.65</strain>
    </source>
</reference>
<dbReference type="Proteomes" id="UP000184073">
    <property type="component" value="Unassembled WGS sequence"/>
</dbReference>
<proteinExistence type="predicted"/>
<dbReference type="GeneID" id="63731710"/>
<gene>
    <name evidence="2" type="ORF">ASPVEDRAFT_732589</name>
</gene>
<protein>
    <submittedName>
        <fullName evidence="2">Uncharacterized protein</fullName>
    </submittedName>
</protein>
<sequence>MQTDYLKVSLAVATMSSPSGCAAGCIRNESKPSATANPRRSKTETQKPSRIRECLTFTSLVQYSVLRLGLSRRPPDLHLVCGALQQTLSLMVYGGNEKQRLKSETTGVLGQ</sequence>
<dbReference type="RefSeq" id="XP_040669151.1">
    <property type="nucleotide sequence ID" value="XM_040816199.1"/>
</dbReference>
<organism evidence="2 3">
    <name type="scientific">Aspergillus versicolor CBS 583.65</name>
    <dbReference type="NCBI Taxonomy" id="1036611"/>
    <lineage>
        <taxon>Eukaryota</taxon>
        <taxon>Fungi</taxon>
        <taxon>Dikarya</taxon>
        <taxon>Ascomycota</taxon>
        <taxon>Pezizomycotina</taxon>
        <taxon>Eurotiomycetes</taxon>
        <taxon>Eurotiomycetidae</taxon>
        <taxon>Eurotiales</taxon>
        <taxon>Aspergillaceae</taxon>
        <taxon>Aspergillus</taxon>
        <taxon>Aspergillus subgen. Nidulantes</taxon>
    </lineage>
</organism>
<evidence type="ECO:0000313" key="3">
    <source>
        <dbReference type="Proteomes" id="UP000184073"/>
    </source>
</evidence>
<keyword evidence="3" id="KW-1185">Reference proteome</keyword>
<evidence type="ECO:0000313" key="2">
    <source>
        <dbReference type="EMBL" id="OJJ03389.1"/>
    </source>
</evidence>